<keyword evidence="4" id="KW-1185">Reference proteome</keyword>
<evidence type="ECO:0000313" key="3">
    <source>
        <dbReference type="EMBL" id="MBS0025589.1"/>
    </source>
</evidence>
<keyword evidence="1 2" id="KW-0732">Signal</keyword>
<dbReference type="RefSeq" id="WP_211545514.1">
    <property type="nucleotide sequence ID" value="NZ_CBDREF010000006.1"/>
</dbReference>
<feature type="chain" id="PRO_5046506545" evidence="2">
    <location>
        <begin position="38"/>
        <end position="813"/>
    </location>
</feature>
<accession>A0ABS5IRJ5</accession>
<sequence length="813" mass="85416">MSRRAPRSRNTLRTTRLLTCFLAVSALLVGTVVPATAATAAASASAPVARAVGSPAQSGIAKSTLAGFTPGNIISDAVFTNKDTMTEAQIQAFFNAKVTRCLGGVDETGRPIVCIKDFKMNTVTRAADQYCDGYTGAANESAARIIYRAAQSCGINPQVLIVMLQKEQSLVTHTWPSARRYDIALGQGCPDDAPCDPQYIGFFHQIYGAARQMQIYMEGKWFQYYAPGRTWNILFNPNRACGSSPVYIANKATSALYYYTPYQPNAAALRAGYGEGDGCSAYGNRNFYNYFTDWFGSTQAPQVPTLASVSSSSYMVGVDSAGVLWGYPFAKNTWGNRKQLASGLTGVTAAMVVGDLDGSGTRDLVIRQGNGVSVMRGSGASFSAPQSLNLDWSGVVLSTAAGDLDGDGIPDVLTTAKNGDLMLWRGNDKGGLLPGIRVGWGWAGMNMLVGNIDLNGDGNPDLIGRDSAGRLFAYYGDGGGGWAGSRQLGQGWGGMTAIFVPGDFTGDGVTDVAGRTANGDLYMYPGDGRGAITSSGKIGNGWQIFSSLTGSGDLVTKPRAMPSGVGDVDRDGGPDVLGLTPEGNLNLYRGNGAGAWRGSKQIGSGWTAGDRLIPMGDFNGDGYRDLGRVTPDGRLWLIPGVAGGYGQPVVIGNGWQAHTLLVGGIDFDGDRNTDMIARNSAGHLVYYRGDGKGGWASQAIQIGYGWGGFDMAVNGGDFDGDGRSDLIMRTTDARLWVYPTNGTGGWGTPRQIGVGWGGFNALFSPGDFDGDGTSDLLGRHTNGNLYLFRGDGRGGWGASGVIGNGWNTLTALG</sequence>
<evidence type="ECO:0000256" key="1">
    <source>
        <dbReference type="ARBA" id="ARBA00022729"/>
    </source>
</evidence>
<protein>
    <submittedName>
        <fullName evidence="3">VCBS repeat-containing protein</fullName>
    </submittedName>
</protein>
<feature type="signal peptide" evidence="2">
    <location>
        <begin position="1"/>
        <end position="37"/>
    </location>
</feature>
<evidence type="ECO:0000313" key="4">
    <source>
        <dbReference type="Proteomes" id="UP000678243"/>
    </source>
</evidence>
<reference evidence="3 4" key="1">
    <citation type="submission" date="2021-04" db="EMBL/GenBank/DDBJ databases">
        <title>Whole genome analysis of root endophytic bacterium Microbacterium paraoxydans ku-mp colonizing RP-bio226 rice variety.</title>
        <authorList>
            <person name="Ulaganathan K."/>
            <person name="Latha B."/>
        </authorList>
    </citation>
    <scope>NUCLEOTIDE SEQUENCE [LARGE SCALE GENOMIC DNA]</scope>
    <source>
        <strain evidence="4">ku-mp</strain>
    </source>
</reference>
<comment type="caution">
    <text evidence="3">The sequence shown here is derived from an EMBL/GenBank/DDBJ whole genome shotgun (WGS) entry which is preliminary data.</text>
</comment>
<evidence type="ECO:0000256" key="2">
    <source>
        <dbReference type="SAM" id="SignalP"/>
    </source>
</evidence>
<dbReference type="SUPFAM" id="SSF69318">
    <property type="entry name" value="Integrin alpha N-terminal domain"/>
    <property type="match status" value="2"/>
</dbReference>
<organism evidence="3 4">
    <name type="scientific">Microbacterium paraoxydans</name>
    <dbReference type="NCBI Taxonomy" id="199592"/>
    <lineage>
        <taxon>Bacteria</taxon>
        <taxon>Bacillati</taxon>
        <taxon>Actinomycetota</taxon>
        <taxon>Actinomycetes</taxon>
        <taxon>Micrococcales</taxon>
        <taxon>Microbacteriaceae</taxon>
        <taxon>Microbacterium</taxon>
    </lineage>
</organism>
<dbReference type="Proteomes" id="UP000678243">
    <property type="component" value="Unassembled WGS sequence"/>
</dbReference>
<gene>
    <name evidence="3" type="ORF">KE274_15910</name>
</gene>
<dbReference type="PANTHER" id="PTHR44103">
    <property type="entry name" value="PROPROTEIN CONVERTASE P"/>
    <property type="match status" value="1"/>
</dbReference>
<name>A0ABS5IRJ5_9MICO</name>
<dbReference type="Gene3D" id="2.130.10.130">
    <property type="entry name" value="Integrin alpha, N-terminal"/>
    <property type="match status" value="3"/>
</dbReference>
<dbReference type="Pfam" id="PF13517">
    <property type="entry name" value="FG-GAP_3"/>
    <property type="match status" value="4"/>
</dbReference>
<dbReference type="PANTHER" id="PTHR44103:SF1">
    <property type="entry name" value="PROPROTEIN CONVERTASE P"/>
    <property type="match status" value="1"/>
</dbReference>
<proteinExistence type="predicted"/>
<dbReference type="InterPro" id="IPR028994">
    <property type="entry name" value="Integrin_alpha_N"/>
</dbReference>
<dbReference type="EMBL" id="JAGTUK010000005">
    <property type="protein sequence ID" value="MBS0025589.1"/>
    <property type="molecule type" value="Genomic_DNA"/>
</dbReference>
<dbReference type="InterPro" id="IPR013517">
    <property type="entry name" value="FG-GAP"/>
</dbReference>